<dbReference type="OrthoDB" id="3228837at2759"/>
<proteinExistence type="predicted"/>
<feature type="domain" description="Nephrocystin 3-like N-terminal" evidence="2">
    <location>
        <begin position="116"/>
        <end position="270"/>
    </location>
</feature>
<dbReference type="AlphaFoldDB" id="A0A8H6XLF2"/>
<evidence type="ECO:0000259" key="2">
    <source>
        <dbReference type="Pfam" id="PF24883"/>
    </source>
</evidence>
<dbReference type="Pfam" id="PF24883">
    <property type="entry name" value="NPHP3_N"/>
    <property type="match status" value="1"/>
</dbReference>
<sequence length="808" mass="91077">MFLHGATIKNYISGGIGGPGGDGLENGTGGTGGHGIGPRLSFDNILADNFTMNNIVHVDHGSRDGHPFIYQNIRHHGDRGIDIMLRAVALEATHDSVERYPPPKCHPETRTEILKNLRQWALNPAPETMVLWLHGPAGAGKSAIMQTLAAELDDAGKLGGSFFFKRGHSTRGHGKTLFTTLAYQLALSVPWLRTPISQVMEHDPSIVGRTIHTQARKLISEPCRSYGKSGRVAILIDGLDECDGHDIQVEILRALRTCESQSLRFIVASRPEPHIRDIFGSPLYFSNYRSVSVEQSFDDVRTYLCDEFSRIHSEHYTMANISSPWPAPHVLEQLVRNSSGHFVYASTVIKFIDDKNYRPTERLEIVLDGGGSSTRSKSPFESLDQLYLSILSSVSRQSELVPILCAIANFDLNAGRIDQLCGLVDGDTRLILRGLHSVLGVPDNNTDKISLHHASFLDFLSSPSRSQNFCIENPLHRMRLGRSLLNLCAGQYQKGWPGFFGSRTPKQNLIPLLVSLPPSVEICTLIGLLNPDYVFELQSDLGCLVSWLRKIPSAPTNLISLWEDYSYMSFVEKTIHYAKFQPRPPADVFCTQPIDRRSLDPLRVLILMVLLRTPLRRIRAILDTTWNDLRRMICNLRPKDEQVYARADLPQTSLSNGHRWASQDIALKYIRTIVKNHGHTGIPPRTVDWHNLTAELSFLIRFSPPCPILNKELCSMVPLLKQCIHIPMSGEMLIYHIIQWLESFPEPAVESIEFWRHATFQSTADTSSVVESTMQDHQRWEEIWRGGVERWNNTILNLHLPHDLIFMM</sequence>
<accession>A0A8H6XLF2</accession>
<reference evidence="3" key="1">
    <citation type="submission" date="2020-05" db="EMBL/GenBank/DDBJ databases">
        <title>Mycena genomes resolve the evolution of fungal bioluminescence.</title>
        <authorList>
            <person name="Tsai I.J."/>
        </authorList>
    </citation>
    <scope>NUCLEOTIDE SEQUENCE</scope>
    <source>
        <strain evidence="3">160909Yilan</strain>
    </source>
</reference>
<dbReference type="InterPro" id="IPR056884">
    <property type="entry name" value="NPHP3-like_N"/>
</dbReference>
<keyword evidence="1" id="KW-0677">Repeat</keyword>
<gene>
    <name evidence="3" type="ORF">MSAN_02017400</name>
</gene>
<comment type="caution">
    <text evidence="3">The sequence shown here is derived from an EMBL/GenBank/DDBJ whole genome shotgun (WGS) entry which is preliminary data.</text>
</comment>
<dbReference type="EMBL" id="JACAZH010000025">
    <property type="protein sequence ID" value="KAF7342607.1"/>
    <property type="molecule type" value="Genomic_DNA"/>
</dbReference>
<evidence type="ECO:0000313" key="3">
    <source>
        <dbReference type="EMBL" id="KAF7342607.1"/>
    </source>
</evidence>
<keyword evidence="4" id="KW-1185">Reference proteome</keyword>
<organism evidence="3 4">
    <name type="scientific">Mycena sanguinolenta</name>
    <dbReference type="NCBI Taxonomy" id="230812"/>
    <lineage>
        <taxon>Eukaryota</taxon>
        <taxon>Fungi</taxon>
        <taxon>Dikarya</taxon>
        <taxon>Basidiomycota</taxon>
        <taxon>Agaricomycotina</taxon>
        <taxon>Agaricomycetes</taxon>
        <taxon>Agaricomycetidae</taxon>
        <taxon>Agaricales</taxon>
        <taxon>Marasmiineae</taxon>
        <taxon>Mycenaceae</taxon>
        <taxon>Mycena</taxon>
    </lineage>
</organism>
<dbReference type="PANTHER" id="PTHR10039:SF14">
    <property type="entry name" value="NACHT DOMAIN-CONTAINING PROTEIN"/>
    <property type="match status" value="1"/>
</dbReference>
<protein>
    <submittedName>
        <fullName evidence="3">Putative nwd2 protein</fullName>
    </submittedName>
</protein>
<name>A0A8H6XLF2_9AGAR</name>
<dbReference type="PANTHER" id="PTHR10039">
    <property type="entry name" value="AMELOGENIN"/>
    <property type="match status" value="1"/>
</dbReference>
<dbReference type="InterPro" id="IPR027417">
    <property type="entry name" value="P-loop_NTPase"/>
</dbReference>
<dbReference type="SUPFAM" id="SSF52540">
    <property type="entry name" value="P-loop containing nucleoside triphosphate hydrolases"/>
    <property type="match status" value="1"/>
</dbReference>
<evidence type="ECO:0000256" key="1">
    <source>
        <dbReference type="ARBA" id="ARBA00022737"/>
    </source>
</evidence>
<dbReference type="Gene3D" id="3.40.50.300">
    <property type="entry name" value="P-loop containing nucleotide triphosphate hydrolases"/>
    <property type="match status" value="1"/>
</dbReference>
<dbReference type="Proteomes" id="UP000623467">
    <property type="component" value="Unassembled WGS sequence"/>
</dbReference>
<evidence type="ECO:0000313" key="4">
    <source>
        <dbReference type="Proteomes" id="UP000623467"/>
    </source>
</evidence>